<organism evidence="2">
    <name type="scientific">Timema monikensis</name>
    <dbReference type="NCBI Taxonomy" id="170555"/>
    <lineage>
        <taxon>Eukaryota</taxon>
        <taxon>Metazoa</taxon>
        <taxon>Ecdysozoa</taxon>
        <taxon>Arthropoda</taxon>
        <taxon>Hexapoda</taxon>
        <taxon>Insecta</taxon>
        <taxon>Pterygota</taxon>
        <taxon>Neoptera</taxon>
        <taxon>Polyneoptera</taxon>
        <taxon>Phasmatodea</taxon>
        <taxon>Timematodea</taxon>
        <taxon>Timematoidea</taxon>
        <taxon>Timematidae</taxon>
        <taxon>Timema</taxon>
    </lineage>
</organism>
<feature type="region of interest" description="Disordered" evidence="1">
    <location>
        <begin position="506"/>
        <end position="537"/>
    </location>
</feature>
<gene>
    <name evidence="2" type="ORF">TMSB3V08_LOCUS914</name>
</gene>
<dbReference type="AlphaFoldDB" id="A0A7R9DY91"/>
<evidence type="ECO:0000313" key="2">
    <source>
        <dbReference type="EMBL" id="CAD7423946.1"/>
    </source>
</evidence>
<reference evidence="2" key="1">
    <citation type="submission" date="2020-11" db="EMBL/GenBank/DDBJ databases">
        <authorList>
            <person name="Tran Van P."/>
        </authorList>
    </citation>
    <scope>NUCLEOTIDE SEQUENCE</scope>
</reference>
<feature type="compositionally biased region" description="Low complexity" evidence="1">
    <location>
        <begin position="510"/>
        <end position="520"/>
    </location>
</feature>
<evidence type="ECO:0000256" key="1">
    <source>
        <dbReference type="SAM" id="MobiDB-lite"/>
    </source>
</evidence>
<proteinExistence type="predicted"/>
<name>A0A7R9DY91_9NEOP</name>
<protein>
    <submittedName>
        <fullName evidence="2">Uncharacterized protein</fullName>
    </submittedName>
</protein>
<sequence>MCRTPNQVSKPSSTVLSDTIVTLWTSELQPSTLGTLSRALRSSIKITSNIVFYALQWPHGLGYYSGNRQGQGSPIIFDGVLPLSTRISHDGPVLPCLQGYLTVAQSSPVYKDISRWPSPPLSTRISHGGPVLPCLKGYLPVAQSSPVYKDISRWPSPPLSTRISHVGPVLPCLKGYLTVAQSSPVYKDISRWPSPPLSTRISHGGPVLPCLQGYLTLTQSPLSIRISHGGPVPLVYKDISRVLPCLQGYLMVAQSPLSTRISHGSQVLPCPQEYLTMAQSPLSTRISHVGPVLPCLQGYLTLTQSPLSIRISHVDSVPLVYKDISRWPSPPCLQGYLTTSPVYKDISRWPSPPCLQGYLMMAQSPLSTRISHGSPVRNNLVPLCSGDILEQSYSGIEVDTLCSCHSAEIRDKLLNTALFWGNRYNACEYVTADKTRHLIRMNDLTPTCPLPDEELMSLRTLCKALSNAPHIDLILALTRSNLAQWRVQQDNNSYVRTTALRRFSRKKVLPTSTSSTPSGPLYARLSSPPPINRGRQDNKLGEERHIYCSGLSSQFPLSLVLSRSRKTFGKRNISGRHFQASCKQEDVDNTAEELCNITYDDMTGVIFHRG</sequence>
<dbReference type="EMBL" id="OB792733">
    <property type="protein sequence ID" value="CAD7423946.1"/>
    <property type="molecule type" value="Genomic_DNA"/>
</dbReference>
<accession>A0A7R9DY91</accession>